<feature type="transmembrane region" description="Helical" evidence="1">
    <location>
        <begin position="140"/>
        <end position="162"/>
    </location>
</feature>
<name>A0A650CRW0_9CREN</name>
<dbReference type="RefSeq" id="WP_156007676.1">
    <property type="nucleotide sequence ID" value="NZ_CP045483.1"/>
</dbReference>
<feature type="transmembrane region" description="Helical" evidence="1">
    <location>
        <begin position="568"/>
        <end position="586"/>
    </location>
</feature>
<dbReference type="GO" id="GO:0015990">
    <property type="term" value="P:electron transport coupled proton transport"/>
    <property type="evidence" value="ECO:0007669"/>
    <property type="project" value="TreeGrafter"/>
</dbReference>
<feature type="transmembrane region" description="Helical" evidence="1">
    <location>
        <begin position="381"/>
        <end position="401"/>
    </location>
</feature>
<dbReference type="AlphaFoldDB" id="A0A650CRW0"/>
<dbReference type="InterPro" id="IPR000883">
    <property type="entry name" value="Cyt_C_Oxase_1"/>
</dbReference>
<sequence>MGLRNFIVALFQLDKDWTTRIVMGMLVMGVIWGLLGVIDSLMVRIQESMWTTFGVLPLTPQEYYASITLHAERDLFGFAQQVIYAIIIYFTIKLLNLQPRAKWLLNLAFIALNISMMFMEGPILIVNQQGFDNYFSATSWYYLSPIGIPGYSLYVVSPFFFIGWLLNDAFVYLAGIWIVYHYYLASKQSKEKLPVPLVFFLMIILLFMIGYSGVTVADVWDILAFAGLVGLNAIANQIAFWIFGHAVVYMAWLPAVAAMYLLIPTLANKPLYSDKMGRVAAVLYLIFSNNIPIHHLYMVNLPIDLKVLQEILTYAVTVPTFMTFLNLFATVKGADVRWNVITAFTVTGWAGSIFAGVTGISNATISVDAIIHNTDWVVGHFHAMILLGIVPEAMAVLYFMLPMMTGRSWYSIKAAWTHFWGYLIGSILFVIGMELEGLDGILRRAEIIPRVPYLTDAVNLATAGALIAQLATLVWFLNLVMTLVKGKLLRAEGLGLGQLINTVAMQLDWSNTGISLRSLENRLNMRFMRKALSTWWGLAIFGGILIIISAIPLLLVGDASNPSNPLEWTWISLLTLGIILAGVSSLKAANTV</sequence>
<dbReference type="GO" id="GO:0004129">
    <property type="term" value="F:cytochrome-c oxidase activity"/>
    <property type="evidence" value="ECO:0007669"/>
    <property type="project" value="InterPro"/>
</dbReference>
<dbReference type="Pfam" id="PF00115">
    <property type="entry name" value="COX1"/>
    <property type="match status" value="1"/>
</dbReference>
<evidence type="ECO:0000259" key="2">
    <source>
        <dbReference type="PROSITE" id="PS50855"/>
    </source>
</evidence>
<feature type="transmembrane region" description="Helical" evidence="1">
    <location>
        <begin position="169"/>
        <end position="185"/>
    </location>
</feature>
<feature type="transmembrane region" description="Helical" evidence="1">
    <location>
        <begin position="197"/>
        <end position="216"/>
    </location>
</feature>
<dbReference type="PROSITE" id="PS50855">
    <property type="entry name" value="COX1"/>
    <property type="match status" value="1"/>
</dbReference>
<dbReference type="InterPro" id="IPR023616">
    <property type="entry name" value="Cyt_c_oxase-like_su1_dom"/>
</dbReference>
<keyword evidence="1" id="KW-1133">Transmembrane helix</keyword>
<dbReference type="InterPro" id="IPR036927">
    <property type="entry name" value="Cyt_c_oxase-like_su1_sf"/>
</dbReference>
<feature type="transmembrane region" description="Helical" evidence="1">
    <location>
        <begin position="223"/>
        <end position="243"/>
    </location>
</feature>
<feature type="transmembrane region" description="Helical" evidence="1">
    <location>
        <begin position="21"/>
        <end position="43"/>
    </location>
</feature>
<keyword evidence="1" id="KW-0812">Transmembrane</keyword>
<dbReference type="GeneID" id="42799339"/>
<dbReference type="KEGG" id="sazo:D1868_09675"/>
<evidence type="ECO:0000313" key="4">
    <source>
        <dbReference type="Proteomes" id="UP000423396"/>
    </source>
</evidence>
<dbReference type="PANTHER" id="PTHR10422:SF18">
    <property type="entry name" value="CYTOCHROME C OXIDASE SUBUNIT 1"/>
    <property type="match status" value="1"/>
</dbReference>
<feature type="transmembrane region" description="Helical" evidence="1">
    <location>
        <begin position="249"/>
        <end position="267"/>
    </location>
</feature>
<feature type="transmembrane region" description="Helical" evidence="1">
    <location>
        <begin position="535"/>
        <end position="556"/>
    </location>
</feature>
<protein>
    <submittedName>
        <fullName evidence="3">Oxidase</fullName>
    </submittedName>
</protein>
<keyword evidence="1" id="KW-0472">Membrane</keyword>
<dbReference type="GO" id="GO:0022904">
    <property type="term" value="P:respiratory electron transport chain"/>
    <property type="evidence" value="ECO:0007669"/>
    <property type="project" value="TreeGrafter"/>
</dbReference>
<feature type="transmembrane region" description="Helical" evidence="1">
    <location>
        <begin position="460"/>
        <end position="480"/>
    </location>
</feature>
<dbReference type="GO" id="GO:0020037">
    <property type="term" value="F:heme binding"/>
    <property type="evidence" value="ECO:0007669"/>
    <property type="project" value="InterPro"/>
</dbReference>
<feature type="transmembrane region" description="Helical" evidence="1">
    <location>
        <begin position="413"/>
        <end position="433"/>
    </location>
</feature>
<keyword evidence="4" id="KW-1185">Reference proteome</keyword>
<organism evidence="3 4">
    <name type="scientific">Stygiolobus azoricus</name>
    <dbReference type="NCBI Taxonomy" id="41675"/>
    <lineage>
        <taxon>Archaea</taxon>
        <taxon>Thermoproteota</taxon>
        <taxon>Thermoprotei</taxon>
        <taxon>Sulfolobales</taxon>
        <taxon>Sulfolobaceae</taxon>
        <taxon>Stygiolobus</taxon>
    </lineage>
</organism>
<feature type="transmembrane region" description="Helical" evidence="1">
    <location>
        <begin position="104"/>
        <end position="125"/>
    </location>
</feature>
<proteinExistence type="predicted"/>
<feature type="transmembrane region" description="Helical" evidence="1">
    <location>
        <begin position="338"/>
        <end position="361"/>
    </location>
</feature>
<feature type="transmembrane region" description="Helical" evidence="1">
    <location>
        <begin position="311"/>
        <end position="331"/>
    </location>
</feature>
<dbReference type="SUPFAM" id="SSF81442">
    <property type="entry name" value="Cytochrome c oxidase subunit I-like"/>
    <property type="match status" value="1"/>
</dbReference>
<dbReference type="GO" id="GO:0009060">
    <property type="term" value="P:aerobic respiration"/>
    <property type="evidence" value="ECO:0007669"/>
    <property type="project" value="InterPro"/>
</dbReference>
<dbReference type="CDD" id="cd00919">
    <property type="entry name" value="Heme_Cu_Oxidase_I"/>
    <property type="match status" value="1"/>
</dbReference>
<dbReference type="Proteomes" id="UP000423396">
    <property type="component" value="Chromosome"/>
</dbReference>
<evidence type="ECO:0000313" key="3">
    <source>
        <dbReference type="EMBL" id="QGR20227.1"/>
    </source>
</evidence>
<dbReference type="Gene3D" id="1.20.210.10">
    <property type="entry name" value="Cytochrome c oxidase-like, subunit I domain"/>
    <property type="match status" value="1"/>
</dbReference>
<dbReference type="PRINTS" id="PR01165">
    <property type="entry name" value="CYCOXIDASEI"/>
</dbReference>
<feature type="domain" description="Cytochrome oxidase subunit I profile" evidence="2">
    <location>
        <begin position="20"/>
        <end position="509"/>
    </location>
</feature>
<dbReference type="EMBL" id="CP045483">
    <property type="protein sequence ID" value="QGR20227.1"/>
    <property type="molecule type" value="Genomic_DNA"/>
</dbReference>
<accession>A0A650CRW0</accession>
<evidence type="ECO:0000256" key="1">
    <source>
        <dbReference type="SAM" id="Phobius"/>
    </source>
</evidence>
<feature type="transmembrane region" description="Helical" evidence="1">
    <location>
        <begin position="279"/>
        <end position="299"/>
    </location>
</feature>
<gene>
    <name evidence="3" type="ORF">D1868_09675</name>
</gene>
<dbReference type="OrthoDB" id="33297at2157"/>
<reference evidence="3 4" key="1">
    <citation type="submission" date="2019-10" db="EMBL/GenBank/DDBJ databases">
        <title>Genome Sequences from Six Type Strain Members of the Archaeal Family Sulfolobaceae: Acidianus ambivalens, Acidianus infernus, Metallosphaera prunae, Stygiolobus azoricus, Sulfolobus metallicus, and Sulfurisphaera ohwakuensis.</title>
        <authorList>
            <person name="Counts J.A."/>
            <person name="Kelly R.M."/>
        </authorList>
    </citation>
    <scope>NUCLEOTIDE SEQUENCE [LARGE SCALE GENOMIC DNA]</scope>
    <source>
        <strain evidence="3 4">FC6</strain>
    </source>
</reference>
<dbReference type="PANTHER" id="PTHR10422">
    <property type="entry name" value="CYTOCHROME C OXIDASE SUBUNIT 1"/>
    <property type="match status" value="1"/>
</dbReference>
<dbReference type="GO" id="GO:0016020">
    <property type="term" value="C:membrane"/>
    <property type="evidence" value="ECO:0007669"/>
    <property type="project" value="InterPro"/>
</dbReference>
<feature type="transmembrane region" description="Helical" evidence="1">
    <location>
        <begin position="75"/>
        <end position="92"/>
    </location>
</feature>